<dbReference type="Proteomes" id="UP000656813">
    <property type="component" value="Unassembled WGS sequence"/>
</dbReference>
<comment type="caution">
    <text evidence="1">The sequence shown here is derived from an EMBL/GenBank/DDBJ whole genome shotgun (WGS) entry which is preliminary data.</text>
</comment>
<name>A0A8J3EMM8_9BACL</name>
<dbReference type="InterPro" id="IPR007263">
    <property type="entry name" value="DCC1-like"/>
</dbReference>
<protein>
    <submittedName>
        <fullName evidence="1">Thioredoxin</fullName>
    </submittedName>
</protein>
<reference evidence="1" key="2">
    <citation type="submission" date="2020-09" db="EMBL/GenBank/DDBJ databases">
        <authorList>
            <person name="Sun Q."/>
            <person name="Zhou Y."/>
        </authorList>
    </citation>
    <scope>NUCLEOTIDE SEQUENCE</scope>
    <source>
        <strain evidence="1">CGMCC 1.12777</strain>
    </source>
</reference>
<reference evidence="1" key="1">
    <citation type="journal article" date="2014" name="Int. J. Syst. Evol. Microbiol.">
        <title>Complete genome sequence of Corynebacterium casei LMG S-19264T (=DSM 44701T), isolated from a smear-ripened cheese.</title>
        <authorList>
            <consortium name="US DOE Joint Genome Institute (JGI-PGF)"/>
            <person name="Walter F."/>
            <person name="Albersmeier A."/>
            <person name="Kalinowski J."/>
            <person name="Ruckert C."/>
        </authorList>
    </citation>
    <scope>NUCLEOTIDE SEQUENCE</scope>
    <source>
        <strain evidence="1">CGMCC 1.12777</strain>
    </source>
</reference>
<dbReference type="SUPFAM" id="SSF52833">
    <property type="entry name" value="Thioredoxin-like"/>
    <property type="match status" value="1"/>
</dbReference>
<dbReference type="RefSeq" id="WP_188497757.1">
    <property type="nucleotide sequence ID" value="NZ_BMFV01000019.1"/>
</dbReference>
<dbReference type="GO" id="GO:0015035">
    <property type="term" value="F:protein-disulfide reductase activity"/>
    <property type="evidence" value="ECO:0007669"/>
    <property type="project" value="InterPro"/>
</dbReference>
<dbReference type="AlphaFoldDB" id="A0A8J3EMM8"/>
<proteinExistence type="predicted"/>
<evidence type="ECO:0000313" key="2">
    <source>
        <dbReference type="Proteomes" id="UP000656813"/>
    </source>
</evidence>
<organism evidence="1 2">
    <name type="scientific">Pullulanibacillus pueri</name>
    <dbReference type="NCBI Taxonomy" id="1437324"/>
    <lineage>
        <taxon>Bacteria</taxon>
        <taxon>Bacillati</taxon>
        <taxon>Bacillota</taxon>
        <taxon>Bacilli</taxon>
        <taxon>Bacillales</taxon>
        <taxon>Sporolactobacillaceae</taxon>
        <taxon>Pullulanibacillus</taxon>
    </lineage>
</organism>
<evidence type="ECO:0000313" key="1">
    <source>
        <dbReference type="EMBL" id="GGH83839.1"/>
    </source>
</evidence>
<dbReference type="Pfam" id="PF04134">
    <property type="entry name" value="DCC1-like"/>
    <property type="match status" value="1"/>
</dbReference>
<gene>
    <name evidence="1" type="ORF">GCM10007096_25530</name>
</gene>
<sequence>MRTLPLLVFYDSWCPLCRRAMKTIQKHDTHQVIQFISFREDQIMDQFDLWDKDVEKKIYAIDPNSIKSYSGIYTLYQVAHRIPLFRISVPFIFLSIKLGLGERVYRYISEKRKIVPVGQCEGESCSLFNNHKEQ</sequence>
<dbReference type="EMBL" id="BMFV01000019">
    <property type="protein sequence ID" value="GGH83839.1"/>
    <property type="molecule type" value="Genomic_DNA"/>
</dbReference>
<dbReference type="InterPro" id="IPR036249">
    <property type="entry name" value="Thioredoxin-like_sf"/>
</dbReference>
<keyword evidence="2" id="KW-1185">Reference proteome</keyword>
<accession>A0A8J3EMM8</accession>